<accession>A0A1D2K3S9</accession>
<keyword evidence="3" id="KW-0560">Oxidoreductase</keyword>
<dbReference type="InterPro" id="IPR005025">
    <property type="entry name" value="FMN_Rdtase-like_dom"/>
</dbReference>
<dbReference type="RefSeq" id="WP_029091105.1">
    <property type="nucleotide sequence ID" value="NZ_CBCPHX010000009.1"/>
</dbReference>
<dbReference type="Pfam" id="PF03358">
    <property type="entry name" value="FMN_red"/>
    <property type="match status" value="1"/>
</dbReference>
<dbReference type="Gene3D" id="3.40.50.360">
    <property type="match status" value="1"/>
</dbReference>
<feature type="domain" description="NADPH-dependent FMN reductase-like" evidence="4">
    <location>
        <begin position="3"/>
        <end position="142"/>
    </location>
</feature>
<dbReference type="PANTHER" id="PTHR43408">
    <property type="entry name" value="FMN REDUCTASE (NADPH)"/>
    <property type="match status" value="1"/>
</dbReference>
<dbReference type="STRING" id="2756.BFR44_06965"/>
<dbReference type="SUPFAM" id="SSF52218">
    <property type="entry name" value="Flavoproteins"/>
    <property type="match status" value="1"/>
</dbReference>
<dbReference type="GO" id="GO:0016491">
    <property type="term" value="F:oxidoreductase activity"/>
    <property type="evidence" value="ECO:0007669"/>
    <property type="project" value="UniProtKB-KW"/>
</dbReference>
<keyword evidence="6" id="KW-1185">Reference proteome</keyword>
<evidence type="ECO:0000256" key="3">
    <source>
        <dbReference type="ARBA" id="ARBA00023002"/>
    </source>
</evidence>
<dbReference type="GeneID" id="66537619"/>
<sequence length="183" mass="20042">MTTITLIAGGYSEASRLTALIQKADAYCHPRHINFQVVQVHQLNAEALITADFKHPDIVAAHLLVEQSAAVIVVTPTFKASYSGILKTFLDLLPSRILKGKPVLPLALGGSKGHLLMLKYALEPILSELGAEFIAHGTYITDDQVTKDFNNHYHINEEATSRIESSLTSLLNQVSQQQTILVN</sequence>
<keyword evidence="1" id="KW-0285">Flavoprotein</keyword>
<keyword evidence="2" id="KW-0288">FMN</keyword>
<dbReference type="AlphaFoldDB" id="A0A1D2K3S9"/>
<evidence type="ECO:0000313" key="6">
    <source>
        <dbReference type="Proteomes" id="UP000243591"/>
    </source>
</evidence>
<evidence type="ECO:0000313" key="5">
    <source>
        <dbReference type="EMBL" id="ATF25782.1"/>
    </source>
</evidence>
<gene>
    <name evidence="5" type="ORF">CNY62_04895</name>
</gene>
<protein>
    <submittedName>
        <fullName evidence="5">FMN reductase (NADPH)</fullName>
    </submittedName>
</protein>
<name>A0A1D2K3S9_BROTH</name>
<dbReference type="PANTHER" id="PTHR43408:SF1">
    <property type="entry name" value="FMN REDUCTASE (NADPH)"/>
    <property type="match status" value="1"/>
</dbReference>
<evidence type="ECO:0000256" key="2">
    <source>
        <dbReference type="ARBA" id="ARBA00022643"/>
    </source>
</evidence>
<dbReference type="OrthoDB" id="1643408at2"/>
<dbReference type="InterPro" id="IPR051814">
    <property type="entry name" value="NAD(P)H-dep_FMN_reductase"/>
</dbReference>
<dbReference type="InterPro" id="IPR029039">
    <property type="entry name" value="Flavoprotein-like_sf"/>
</dbReference>
<reference evidence="5 6" key="1">
    <citation type="submission" date="2017-09" db="EMBL/GenBank/DDBJ databases">
        <title>Complete Genome Sequences of Two Strains of the Meat Spoilage Bacterium Brochothrix thermosphacta Isolated from Ground Chicken.</title>
        <authorList>
            <person name="Paoli G.C."/>
            <person name="Wijey C."/>
            <person name="Chen C.-Y."/>
            <person name="Nguyen L."/>
            <person name="Yan X."/>
            <person name="Irwin P.L."/>
        </authorList>
    </citation>
    <scope>NUCLEOTIDE SEQUENCE [LARGE SCALE GENOMIC DNA]</scope>
    <source>
        <strain evidence="5 6">BI</strain>
    </source>
</reference>
<dbReference type="KEGG" id="bths:CNY62_04895"/>
<dbReference type="Proteomes" id="UP000243591">
    <property type="component" value="Chromosome"/>
</dbReference>
<evidence type="ECO:0000259" key="4">
    <source>
        <dbReference type="Pfam" id="PF03358"/>
    </source>
</evidence>
<proteinExistence type="predicted"/>
<evidence type="ECO:0000256" key="1">
    <source>
        <dbReference type="ARBA" id="ARBA00022630"/>
    </source>
</evidence>
<dbReference type="EMBL" id="CP023483">
    <property type="protein sequence ID" value="ATF25782.1"/>
    <property type="molecule type" value="Genomic_DNA"/>
</dbReference>
<organism evidence="5 6">
    <name type="scientific">Brochothrix thermosphacta</name>
    <name type="common">Microbacterium thermosphactum</name>
    <dbReference type="NCBI Taxonomy" id="2756"/>
    <lineage>
        <taxon>Bacteria</taxon>
        <taxon>Bacillati</taxon>
        <taxon>Bacillota</taxon>
        <taxon>Bacilli</taxon>
        <taxon>Bacillales</taxon>
        <taxon>Listeriaceae</taxon>
        <taxon>Brochothrix</taxon>
    </lineage>
</organism>